<feature type="transmembrane region" description="Helical" evidence="7">
    <location>
        <begin position="174"/>
        <end position="196"/>
    </location>
</feature>
<dbReference type="PIRSF" id="PIRSF017804">
    <property type="entry name" value="Secretion_EccD1"/>
    <property type="match status" value="1"/>
</dbReference>
<dbReference type="InterPro" id="IPR024962">
    <property type="entry name" value="YukD-like"/>
</dbReference>
<dbReference type="AlphaFoldDB" id="A0A8J3QF32"/>
<keyword evidence="10" id="KW-1185">Reference proteome</keyword>
<sequence>MASVGDAGLSRITLVAPRTRIDLALPSDVPLADLLPTLLHYAGGEEAGDGAAAGWALSRLGGMALDSSRTPFQLEVRDGELLYLRPHGGEAPMLLFDDVVDAVATATNDRPGRWVPAMTRLFGLTLGAVALLGGAAVLLFSGPPQLLPGLIGLATALVMLVTAVILARAVGDSGAGVVVAAVAMVYAAVGGLLITAEDRSLGSLAGPHVLLAVTAVLLVTVVAAIGVVDAAPFFLAIGVVTVALQLTAAVCLVFGVAAPAAAAIVATFAFATLPALPMFAYRLARLPIPTVPTEAEALKSDTETVDGARVLQRSARAEGFLTGMLGAVSLIGAAAAVSTSTAGTAGVALAAVLGLVLMARARLFRSRAQRLCLLCCGAIALGATILALFLSAGYQTRLTAILGVTIAIAAISIGFGLARRASRRSPIWGRLLDLLEIVLILGLVPLAMWVCGLYAWIRTIRG</sequence>
<proteinExistence type="inferred from homology"/>
<evidence type="ECO:0000256" key="5">
    <source>
        <dbReference type="ARBA" id="ARBA00022989"/>
    </source>
</evidence>
<evidence type="ECO:0000256" key="6">
    <source>
        <dbReference type="ARBA" id="ARBA00023136"/>
    </source>
</evidence>
<reference evidence="9" key="1">
    <citation type="submission" date="2021-01" db="EMBL/GenBank/DDBJ databases">
        <title>Whole genome shotgun sequence of Rhizocola hellebori NBRC 109834.</title>
        <authorList>
            <person name="Komaki H."/>
            <person name="Tamura T."/>
        </authorList>
    </citation>
    <scope>NUCLEOTIDE SEQUENCE</scope>
    <source>
        <strain evidence="9">NBRC 109834</strain>
    </source>
</reference>
<dbReference type="GO" id="GO:0005886">
    <property type="term" value="C:plasma membrane"/>
    <property type="evidence" value="ECO:0007669"/>
    <property type="project" value="UniProtKB-SubCell"/>
</dbReference>
<feature type="transmembrane region" description="Helical" evidence="7">
    <location>
        <begin position="233"/>
        <end position="255"/>
    </location>
</feature>
<feature type="transmembrane region" description="Helical" evidence="7">
    <location>
        <begin position="342"/>
        <end position="359"/>
    </location>
</feature>
<feature type="transmembrane region" description="Helical" evidence="7">
    <location>
        <begin position="261"/>
        <end position="281"/>
    </location>
</feature>
<dbReference type="Pfam" id="PF08817">
    <property type="entry name" value="YukD"/>
    <property type="match status" value="1"/>
</dbReference>
<feature type="transmembrane region" description="Helical" evidence="7">
    <location>
        <begin position="431"/>
        <end position="457"/>
    </location>
</feature>
<evidence type="ECO:0000256" key="7">
    <source>
        <dbReference type="SAM" id="Phobius"/>
    </source>
</evidence>
<evidence type="ECO:0000256" key="1">
    <source>
        <dbReference type="ARBA" id="ARBA00004651"/>
    </source>
</evidence>
<evidence type="ECO:0000313" key="9">
    <source>
        <dbReference type="EMBL" id="GIH09708.1"/>
    </source>
</evidence>
<dbReference type="Gene3D" id="3.10.20.90">
    <property type="entry name" value="Phosphatidylinositol 3-kinase Catalytic Subunit, Chain A, domain 1"/>
    <property type="match status" value="1"/>
</dbReference>
<comment type="caution">
    <text evidence="9">The sequence shown here is derived from an EMBL/GenBank/DDBJ whole genome shotgun (WGS) entry which is preliminary data.</text>
</comment>
<evidence type="ECO:0000313" key="10">
    <source>
        <dbReference type="Proteomes" id="UP000612899"/>
    </source>
</evidence>
<evidence type="ECO:0000256" key="3">
    <source>
        <dbReference type="ARBA" id="ARBA00022475"/>
    </source>
</evidence>
<name>A0A8J3QF32_9ACTN</name>
<evidence type="ECO:0000256" key="2">
    <source>
        <dbReference type="ARBA" id="ARBA00006162"/>
    </source>
</evidence>
<feature type="transmembrane region" description="Helical" evidence="7">
    <location>
        <begin position="398"/>
        <end position="419"/>
    </location>
</feature>
<feature type="transmembrane region" description="Helical" evidence="7">
    <location>
        <begin position="208"/>
        <end position="228"/>
    </location>
</feature>
<dbReference type="InterPro" id="IPR006707">
    <property type="entry name" value="T7SS_EccD"/>
</dbReference>
<keyword evidence="6 7" id="KW-0472">Membrane</keyword>
<accession>A0A8J3QF32</accession>
<feature type="transmembrane region" description="Helical" evidence="7">
    <location>
        <begin position="371"/>
        <end position="392"/>
    </location>
</feature>
<feature type="transmembrane region" description="Helical" evidence="7">
    <location>
        <begin position="121"/>
        <end position="140"/>
    </location>
</feature>
<dbReference type="Proteomes" id="UP000612899">
    <property type="component" value="Unassembled WGS sequence"/>
</dbReference>
<keyword evidence="5 7" id="KW-1133">Transmembrane helix</keyword>
<gene>
    <name evidence="9" type="ORF">Rhe02_77750</name>
</gene>
<keyword evidence="4 7" id="KW-0812">Transmembrane</keyword>
<dbReference type="EMBL" id="BONY01000074">
    <property type="protein sequence ID" value="GIH09708.1"/>
    <property type="molecule type" value="Genomic_DNA"/>
</dbReference>
<keyword evidence="3" id="KW-1003">Cell membrane</keyword>
<comment type="subcellular location">
    <subcellularLocation>
        <location evidence="1">Cell membrane</location>
        <topology evidence="1">Multi-pass membrane protein</topology>
    </subcellularLocation>
</comment>
<dbReference type="RefSeq" id="WP_203913441.1">
    <property type="nucleotide sequence ID" value="NZ_BONY01000074.1"/>
</dbReference>
<protein>
    <submittedName>
        <fullName evidence="9">Type VII secretion integral membrane protein EccD</fullName>
    </submittedName>
</protein>
<dbReference type="NCBIfam" id="TIGR03920">
    <property type="entry name" value="T7SS_EccD"/>
    <property type="match status" value="1"/>
</dbReference>
<feature type="domain" description="EccD-like transmembrane" evidence="8">
    <location>
        <begin position="119"/>
        <end position="459"/>
    </location>
</feature>
<evidence type="ECO:0000259" key="8">
    <source>
        <dbReference type="Pfam" id="PF19053"/>
    </source>
</evidence>
<organism evidence="9 10">
    <name type="scientific">Rhizocola hellebori</name>
    <dbReference type="NCBI Taxonomy" id="1392758"/>
    <lineage>
        <taxon>Bacteria</taxon>
        <taxon>Bacillati</taxon>
        <taxon>Actinomycetota</taxon>
        <taxon>Actinomycetes</taxon>
        <taxon>Micromonosporales</taxon>
        <taxon>Micromonosporaceae</taxon>
        <taxon>Rhizocola</taxon>
    </lineage>
</organism>
<evidence type="ECO:0000256" key="4">
    <source>
        <dbReference type="ARBA" id="ARBA00022692"/>
    </source>
</evidence>
<dbReference type="Pfam" id="PF19053">
    <property type="entry name" value="EccD"/>
    <property type="match status" value="1"/>
</dbReference>
<comment type="similarity">
    <text evidence="2">Belongs to the EccD/Snm4 family.</text>
</comment>
<feature type="transmembrane region" description="Helical" evidence="7">
    <location>
        <begin position="146"/>
        <end position="167"/>
    </location>
</feature>
<dbReference type="InterPro" id="IPR044049">
    <property type="entry name" value="EccD_transm"/>
</dbReference>
<feature type="transmembrane region" description="Helical" evidence="7">
    <location>
        <begin position="319"/>
        <end position="336"/>
    </location>
</feature>